<dbReference type="GO" id="GO:0003723">
    <property type="term" value="F:RNA binding"/>
    <property type="evidence" value="ECO:0007669"/>
    <property type="project" value="UniProtKB-KW"/>
</dbReference>
<organism evidence="3 4">
    <name type="scientific">Austropuccinia psidii MF-1</name>
    <dbReference type="NCBI Taxonomy" id="1389203"/>
    <lineage>
        <taxon>Eukaryota</taxon>
        <taxon>Fungi</taxon>
        <taxon>Dikarya</taxon>
        <taxon>Basidiomycota</taxon>
        <taxon>Pucciniomycotina</taxon>
        <taxon>Pucciniomycetes</taxon>
        <taxon>Pucciniales</taxon>
        <taxon>Sphaerophragmiaceae</taxon>
        <taxon>Austropuccinia</taxon>
    </lineage>
</organism>
<keyword evidence="1" id="KW-0694">RNA-binding</keyword>
<dbReference type="InterPro" id="IPR036397">
    <property type="entry name" value="RNaseH_sf"/>
</dbReference>
<evidence type="ECO:0000313" key="3">
    <source>
        <dbReference type="EMBL" id="MBW0518780.1"/>
    </source>
</evidence>
<dbReference type="InterPro" id="IPR050951">
    <property type="entry name" value="Retrovirus_Pol_polyprotein"/>
</dbReference>
<feature type="domain" description="Integrase catalytic" evidence="2">
    <location>
        <begin position="4"/>
        <end position="131"/>
    </location>
</feature>
<name>A0A9Q3EGM3_9BASI</name>
<evidence type="ECO:0000256" key="1">
    <source>
        <dbReference type="ARBA" id="ARBA00022884"/>
    </source>
</evidence>
<evidence type="ECO:0000259" key="2">
    <source>
        <dbReference type="PROSITE" id="PS50994"/>
    </source>
</evidence>
<protein>
    <recommendedName>
        <fullName evidence="2">Integrase catalytic domain-containing protein</fullName>
    </recommendedName>
</protein>
<proteinExistence type="predicted"/>
<dbReference type="GO" id="GO:0005634">
    <property type="term" value="C:nucleus"/>
    <property type="evidence" value="ECO:0007669"/>
    <property type="project" value="UniProtKB-ARBA"/>
</dbReference>
<dbReference type="AlphaFoldDB" id="A0A9Q3EGM3"/>
<comment type="caution">
    <text evidence="3">The sequence shown here is derived from an EMBL/GenBank/DDBJ whole genome shotgun (WGS) entry which is preliminary data.</text>
</comment>
<dbReference type="InterPro" id="IPR001584">
    <property type="entry name" value="Integrase_cat-core"/>
</dbReference>
<dbReference type="InterPro" id="IPR012337">
    <property type="entry name" value="RNaseH-like_sf"/>
</dbReference>
<dbReference type="SUPFAM" id="SSF53098">
    <property type="entry name" value="Ribonuclease H-like"/>
    <property type="match status" value="1"/>
</dbReference>
<dbReference type="PANTHER" id="PTHR37984:SF5">
    <property type="entry name" value="PROTEIN NYNRIN-LIKE"/>
    <property type="match status" value="1"/>
</dbReference>
<evidence type="ECO:0000313" key="4">
    <source>
        <dbReference type="Proteomes" id="UP000765509"/>
    </source>
</evidence>
<dbReference type="PROSITE" id="PS50994">
    <property type="entry name" value="INTEGRASE"/>
    <property type="match status" value="1"/>
</dbReference>
<dbReference type="GO" id="GO:0015074">
    <property type="term" value="P:DNA integration"/>
    <property type="evidence" value="ECO:0007669"/>
    <property type="project" value="InterPro"/>
</dbReference>
<accession>A0A9Q3EGM3</accession>
<dbReference type="OrthoDB" id="2273864at2759"/>
<dbReference type="Proteomes" id="UP000765509">
    <property type="component" value="Unassembled WGS sequence"/>
</dbReference>
<dbReference type="Gene3D" id="3.30.420.10">
    <property type="entry name" value="Ribonuclease H-like superfamily/Ribonuclease H"/>
    <property type="match status" value="1"/>
</dbReference>
<gene>
    <name evidence="3" type="ORF">O181_058495</name>
</gene>
<reference evidence="3" key="1">
    <citation type="submission" date="2021-03" db="EMBL/GenBank/DDBJ databases">
        <title>Draft genome sequence of rust myrtle Austropuccinia psidii MF-1, a brazilian biotype.</title>
        <authorList>
            <person name="Quecine M.C."/>
            <person name="Pachon D.M.R."/>
            <person name="Bonatelli M.L."/>
            <person name="Correr F.H."/>
            <person name="Franceschini L.M."/>
            <person name="Leite T.F."/>
            <person name="Margarido G.R.A."/>
            <person name="Almeida C.A."/>
            <person name="Ferrarezi J.A."/>
            <person name="Labate C.A."/>
        </authorList>
    </citation>
    <scope>NUCLEOTIDE SEQUENCE</scope>
    <source>
        <strain evidence="3">MF-1</strain>
    </source>
</reference>
<dbReference type="EMBL" id="AVOT02026875">
    <property type="protein sequence ID" value="MBW0518780.1"/>
    <property type="molecule type" value="Genomic_DNA"/>
</dbReference>
<keyword evidence="4" id="KW-1185">Reference proteome</keyword>
<sequence length="131" mass="15151">MPYLSDMPKSKEEYRKEIWTNDSYSRNKTPLGSCSHGLGHRTPTKWDKGYNACLVIVDRYSTTPIFLPCRKDDTAMDTDILLWSRVISHTALFKNIISERDPKFTSALWTKIHTFFGAKLSFSIAYHPQTD</sequence>
<dbReference type="PANTHER" id="PTHR37984">
    <property type="entry name" value="PROTEIN CBG26694"/>
    <property type="match status" value="1"/>
</dbReference>